<accession>A0A1G7TV96</accession>
<dbReference type="NCBIfam" id="TIGR03804">
    <property type="entry name" value="para_beta_helix"/>
    <property type="match status" value="1"/>
</dbReference>
<evidence type="ECO:0000259" key="1">
    <source>
        <dbReference type="Pfam" id="PF05048"/>
    </source>
</evidence>
<dbReference type="SUPFAM" id="SSF51126">
    <property type="entry name" value="Pectin lyase-like"/>
    <property type="match status" value="1"/>
</dbReference>
<dbReference type="PANTHER" id="PTHR36453">
    <property type="entry name" value="SECRETED PROTEIN-RELATED"/>
    <property type="match status" value="1"/>
</dbReference>
<dbReference type="Pfam" id="PF05048">
    <property type="entry name" value="NosD"/>
    <property type="match status" value="1"/>
</dbReference>
<keyword evidence="4" id="KW-1185">Reference proteome</keyword>
<proteinExistence type="predicted"/>
<protein>
    <submittedName>
        <fullName evidence="3">Twin-arg-translocated uncharacterized repeat-containing protein</fullName>
    </submittedName>
</protein>
<dbReference type="Gene3D" id="2.160.20.10">
    <property type="entry name" value="Single-stranded right-handed beta-helix, Pectin lyase-like"/>
    <property type="match status" value="1"/>
</dbReference>
<name>A0A1G7TV96_9HYPH</name>
<dbReference type="SMART" id="SM00710">
    <property type="entry name" value="PbH1"/>
    <property type="match status" value="9"/>
</dbReference>
<gene>
    <name evidence="3" type="ORF">SAMN04487974_102323</name>
</gene>
<sequence length="441" mass="45726">MPITRRQFVSSAAALGMSGALPISSAIGQSTPLGLVPDGDFDQTATLQLAIEQAATEGHLFLPAGRYMATNLRLPSGFMFSGVPGATIIVNTSSEPLLLVEGQQDVTLYGLVFDGNGLNGEIWNGGLVHIANCARITVRDCRMSNTALNGLSLLSSSGTIENCSASDSDYTGIFVLNADGVRITGNRVFDCRNGGIRVWRSEPGADGTLVVGNTISGIDWADGGNGQNGNGINVFQADNVTIADNMIADCTFSAIRLNATNNTQITGNTCLNSGEVAVYSEFSFTGSVISNNIIDGAAAGISITNFNEGGRLATCTSNIVRNLLTGSTTNPDLETPYGIAAEADAIISGNVIENVAGSGIQAGWGPYLRDVTINDNLIRDVDIGVSVSVAPEAGAAIVAGNMISGARRHTIVGAQWSDIVAQDLAATSEYPQVTVRDNVVL</sequence>
<dbReference type="Pfam" id="PF13229">
    <property type="entry name" value="Beta_helix"/>
    <property type="match status" value="1"/>
</dbReference>
<dbReference type="PROSITE" id="PS51318">
    <property type="entry name" value="TAT"/>
    <property type="match status" value="1"/>
</dbReference>
<dbReference type="NCBIfam" id="TIGR03808">
    <property type="entry name" value="RR_plus_rpt_1"/>
    <property type="match status" value="1"/>
</dbReference>
<dbReference type="EMBL" id="FNCS01000002">
    <property type="protein sequence ID" value="SDG38420.1"/>
    <property type="molecule type" value="Genomic_DNA"/>
</dbReference>
<feature type="domain" description="Right handed beta helix" evidence="2">
    <location>
        <begin position="99"/>
        <end position="218"/>
    </location>
</feature>
<dbReference type="InterPro" id="IPR039448">
    <property type="entry name" value="Beta_helix"/>
</dbReference>
<evidence type="ECO:0000259" key="2">
    <source>
        <dbReference type="Pfam" id="PF13229"/>
    </source>
</evidence>
<evidence type="ECO:0000313" key="4">
    <source>
        <dbReference type="Proteomes" id="UP000199495"/>
    </source>
</evidence>
<dbReference type="InterPro" id="IPR012334">
    <property type="entry name" value="Pectin_lyas_fold"/>
</dbReference>
<dbReference type="AlphaFoldDB" id="A0A1G7TV96"/>
<reference evidence="3 4" key="1">
    <citation type="submission" date="2016-10" db="EMBL/GenBank/DDBJ databases">
        <authorList>
            <person name="de Groot N.N."/>
        </authorList>
    </citation>
    <scope>NUCLEOTIDE SEQUENCE [LARGE SCALE GENOMIC DNA]</scope>
    <source>
        <strain evidence="3 4">CGMCC 1.10267</strain>
    </source>
</reference>
<dbReference type="Proteomes" id="UP000199495">
    <property type="component" value="Unassembled WGS sequence"/>
</dbReference>
<dbReference type="InterPro" id="IPR022388">
    <property type="entry name" value="CHP03808"/>
</dbReference>
<dbReference type="STRING" id="440168.SAMN04487974_102323"/>
<dbReference type="InterPro" id="IPR006626">
    <property type="entry name" value="PbH1"/>
</dbReference>
<dbReference type="InterPro" id="IPR022441">
    <property type="entry name" value="Para_beta_helix_rpt-2"/>
</dbReference>
<dbReference type="RefSeq" id="WP_176762529.1">
    <property type="nucleotide sequence ID" value="NZ_FNCS01000002.1"/>
</dbReference>
<dbReference type="InterPro" id="IPR006311">
    <property type="entry name" value="TAT_signal"/>
</dbReference>
<dbReference type="InterPro" id="IPR011050">
    <property type="entry name" value="Pectin_lyase_fold/virulence"/>
</dbReference>
<evidence type="ECO:0000313" key="3">
    <source>
        <dbReference type="EMBL" id="SDG38420.1"/>
    </source>
</evidence>
<dbReference type="PANTHER" id="PTHR36453:SF1">
    <property type="entry name" value="RIGHT HANDED BETA HELIX DOMAIN-CONTAINING PROTEIN"/>
    <property type="match status" value="1"/>
</dbReference>
<dbReference type="InterPro" id="IPR007742">
    <property type="entry name" value="NosD_dom"/>
</dbReference>
<feature type="domain" description="Periplasmic copper-binding protein NosD beta helix" evidence="1">
    <location>
        <begin position="227"/>
        <end position="328"/>
    </location>
</feature>
<organism evidence="3 4">
    <name type="scientific">Pelagibacterium luteolum</name>
    <dbReference type="NCBI Taxonomy" id="440168"/>
    <lineage>
        <taxon>Bacteria</taxon>
        <taxon>Pseudomonadati</taxon>
        <taxon>Pseudomonadota</taxon>
        <taxon>Alphaproteobacteria</taxon>
        <taxon>Hyphomicrobiales</taxon>
        <taxon>Devosiaceae</taxon>
        <taxon>Pelagibacterium</taxon>
    </lineage>
</organism>